<dbReference type="SUPFAM" id="SSF55008">
    <property type="entry name" value="HMA, heavy metal-associated domain"/>
    <property type="match status" value="1"/>
</dbReference>
<dbReference type="CDD" id="cd00371">
    <property type="entry name" value="HMA"/>
    <property type="match status" value="1"/>
</dbReference>
<dbReference type="Gene3D" id="3.30.70.100">
    <property type="match status" value="1"/>
</dbReference>
<organism evidence="2 3">
    <name type="scientific">Zobellella denitrificans</name>
    <dbReference type="NCBI Taxonomy" id="347534"/>
    <lineage>
        <taxon>Bacteria</taxon>
        <taxon>Pseudomonadati</taxon>
        <taxon>Pseudomonadota</taxon>
        <taxon>Gammaproteobacteria</taxon>
        <taxon>Aeromonadales</taxon>
        <taxon>Aeromonadaceae</taxon>
        <taxon>Zobellella</taxon>
    </lineage>
</organism>
<dbReference type="EMBL" id="CP012621">
    <property type="protein sequence ID" value="ATG74994.1"/>
    <property type="molecule type" value="Genomic_DNA"/>
</dbReference>
<protein>
    <recommendedName>
        <fullName evidence="1">HMA domain-containing protein</fullName>
    </recommendedName>
</protein>
<evidence type="ECO:0000259" key="1">
    <source>
        <dbReference type="PROSITE" id="PS50846"/>
    </source>
</evidence>
<dbReference type="Pfam" id="PF00403">
    <property type="entry name" value="HMA"/>
    <property type="match status" value="1"/>
</dbReference>
<dbReference type="Proteomes" id="UP000217763">
    <property type="component" value="Chromosome"/>
</dbReference>
<accession>A0A291HSA0</accession>
<dbReference type="KEGG" id="zdf:AN401_14935"/>
<dbReference type="RefSeq" id="WP_096779811.1">
    <property type="nucleotide sequence ID" value="NZ_CP012621.1"/>
</dbReference>
<dbReference type="InterPro" id="IPR006121">
    <property type="entry name" value="HMA_dom"/>
</dbReference>
<proteinExistence type="predicted"/>
<evidence type="ECO:0000313" key="2">
    <source>
        <dbReference type="EMBL" id="ATG74994.1"/>
    </source>
</evidence>
<dbReference type="InterPro" id="IPR036163">
    <property type="entry name" value="HMA_dom_sf"/>
</dbReference>
<reference evidence="3" key="1">
    <citation type="submission" date="2015-09" db="EMBL/GenBank/DDBJ databases">
        <authorList>
            <person name="Shao Z."/>
            <person name="Wang L."/>
        </authorList>
    </citation>
    <scope>NUCLEOTIDE SEQUENCE [LARGE SCALE GENOMIC DNA]</scope>
    <source>
        <strain evidence="3">F13-1</strain>
    </source>
</reference>
<sequence>MLTFTLPDMSCGHCTGAISRALKELDPDCVLAFDLAAHRLQVESTVDRDEVIEALVEAGYPPA</sequence>
<dbReference type="PROSITE" id="PS50846">
    <property type="entry name" value="HMA_2"/>
    <property type="match status" value="1"/>
</dbReference>
<name>A0A291HSA0_9GAMM</name>
<feature type="domain" description="HMA" evidence="1">
    <location>
        <begin position="1"/>
        <end position="63"/>
    </location>
</feature>
<evidence type="ECO:0000313" key="3">
    <source>
        <dbReference type="Proteomes" id="UP000217763"/>
    </source>
</evidence>
<gene>
    <name evidence="2" type="ORF">AN401_14935</name>
</gene>
<dbReference type="AlphaFoldDB" id="A0A291HSA0"/>
<dbReference type="GO" id="GO:0046872">
    <property type="term" value="F:metal ion binding"/>
    <property type="evidence" value="ECO:0007669"/>
    <property type="project" value="InterPro"/>
</dbReference>
<keyword evidence="3" id="KW-1185">Reference proteome</keyword>